<evidence type="ECO:0000313" key="1">
    <source>
        <dbReference type="EMBL" id="GFH02543.1"/>
    </source>
</evidence>
<name>A0A7I9ZP36_9MYCO</name>
<dbReference type="EMBL" id="BLLB01000002">
    <property type="protein sequence ID" value="GFH02543.1"/>
    <property type="molecule type" value="Genomic_DNA"/>
</dbReference>
<dbReference type="Proteomes" id="UP000465304">
    <property type="component" value="Unassembled WGS sequence"/>
</dbReference>
<comment type="caution">
    <text evidence="1">The sequence shown here is derived from an EMBL/GenBank/DDBJ whole genome shotgun (WGS) entry which is preliminary data.</text>
</comment>
<dbReference type="AlphaFoldDB" id="A0A7I9ZP36"/>
<protein>
    <submittedName>
        <fullName evidence="1">Uncharacterized protein</fullName>
    </submittedName>
</protein>
<keyword evidence="2" id="KW-1185">Reference proteome</keyword>
<evidence type="ECO:0000313" key="2">
    <source>
        <dbReference type="Proteomes" id="UP000465304"/>
    </source>
</evidence>
<sequence length="187" mass="19915">MISRRLRPEGREGTDDGRLHRLRLMVPAAGIGEVVRSAGGFLCDRARAGWDVRMLLTSPCDTRALRILGIAAHEVDADLVSVIRGLTDGGALAVCADVLARDPDSRDEVSRLVSRGLADVTVWGRPTLGNLAQGLEPVTFPMSAAARAFKAHALLATGGAADSAAAVEPHEALFRVRGLPHRRRNSL</sequence>
<reference evidence="1 2" key="1">
    <citation type="journal article" date="2019" name="Emerg. Microbes Infect.">
        <title>Comprehensive subspecies identification of 175 nontuberculous mycobacteria species based on 7547 genomic profiles.</title>
        <authorList>
            <person name="Matsumoto Y."/>
            <person name="Kinjo T."/>
            <person name="Motooka D."/>
            <person name="Nabeya D."/>
            <person name="Jung N."/>
            <person name="Uechi K."/>
            <person name="Horii T."/>
            <person name="Iida T."/>
            <person name="Fujita J."/>
            <person name="Nakamura S."/>
        </authorList>
    </citation>
    <scope>NUCLEOTIDE SEQUENCE [LARGE SCALE GENOMIC DNA]</scope>
    <source>
        <strain evidence="1 2">JCM 30996</strain>
    </source>
</reference>
<organism evidence="1 2">
    <name type="scientific">Mycolicibacterium hippocampi</name>
    <dbReference type="NCBI Taxonomy" id="659824"/>
    <lineage>
        <taxon>Bacteria</taxon>
        <taxon>Bacillati</taxon>
        <taxon>Actinomycetota</taxon>
        <taxon>Actinomycetes</taxon>
        <taxon>Mycobacteriales</taxon>
        <taxon>Mycobacteriaceae</taxon>
        <taxon>Mycolicibacterium</taxon>
    </lineage>
</organism>
<gene>
    <name evidence="1" type="ORF">MHIP_30260</name>
</gene>
<accession>A0A7I9ZP36</accession>
<proteinExistence type="predicted"/>